<name>A0A397TLS0_9GLOM</name>
<comment type="caution">
    <text evidence="8">The sequence shown here is derived from an EMBL/GenBank/DDBJ whole genome shotgun (WGS) entry which is preliminary data.</text>
</comment>
<feature type="binding site" evidence="5">
    <location>
        <position position="14"/>
    </location>
    <ligand>
        <name>S-adenosyl-L-methionine</name>
        <dbReference type="ChEBI" id="CHEBI:59789"/>
    </ligand>
</feature>
<gene>
    <name evidence="8" type="ORF">C1645_522856</name>
</gene>
<dbReference type="InterPro" id="IPR001737">
    <property type="entry name" value="KsgA/Erm"/>
</dbReference>
<feature type="domain" description="Ribosomal RNA adenine methylase transferase N-terminal" evidence="7">
    <location>
        <begin position="23"/>
        <end position="218"/>
    </location>
</feature>
<dbReference type="GO" id="GO:0003723">
    <property type="term" value="F:RNA binding"/>
    <property type="evidence" value="ECO:0007669"/>
    <property type="project" value="UniProtKB-UniRule"/>
</dbReference>
<evidence type="ECO:0000313" key="8">
    <source>
        <dbReference type="EMBL" id="RIA99163.1"/>
    </source>
</evidence>
<sequence>MWTPTVLKRALGQKRVSLNNMRAAVEVLEAIKIPDNATIIEISPGMGFLTHAFLHHTNARKILALEKENKYINELSILAKESNGRLEVLNADVWDWSIYDMLKHRLTNLQVHSWEEVHPNLISVVHFPNTTKGEILLNKLLSNCHNKCGLHYFGRSRMNLIVPEKPAEKLLAKKGEIQRHKIKIEVEAVADIEVLKFFSEKAFVPNVQCVLFGLTPHTESKITAPWHTFQYVIKNLTARKNSRLIEMLR</sequence>
<keyword evidence="6" id="KW-0698">rRNA processing</keyword>
<dbReference type="AlphaFoldDB" id="A0A397TLS0"/>
<dbReference type="OrthoDB" id="16079at2759"/>
<evidence type="ECO:0000256" key="1">
    <source>
        <dbReference type="ARBA" id="ARBA00022603"/>
    </source>
</evidence>
<evidence type="ECO:0000256" key="4">
    <source>
        <dbReference type="ARBA" id="ARBA00022884"/>
    </source>
</evidence>
<comment type="similarity">
    <text evidence="5 6">Belongs to the class I-like SAM-binding methyltransferase superfamily. rRNA adenine N(6)-methyltransferase family.</text>
</comment>
<dbReference type="Pfam" id="PF00398">
    <property type="entry name" value="RrnaAD"/>
    <property type="match status" value="1"/>
</dbReference>
<feature type="binding site" evidence="5">
    <location>
        <position position="66"/>
    </location>
    <ligand>
        <name>S-adenosyl-L-methionine</name>
        <dbReference type="ChEBI" id="CHEBI:59789"/>
    </ligand>
</feature>
<keyword evidence="4 5" id="KW-0694">RNA-binding</keyword>
<dbReference type="EMBL" id="QKYT01000007">
    <property type="protein sequence ID" value="RIA99163.1"/>
    <property type="molecule type" value="Genomic_DNA"/>
</dbReference>
<dbReference type="GO" id="GO:0006391">
    <property type="term" value="P:transcription initiation at mitochondrial promoter"/>
    <property type="evidence" value="ECO:0007669"/>
    <property type="project" value="TreeGrafter"/>
</dbReference>
<dbReference type="Gene3D" id="3.40.50.150">
    <property type="entry name" value="Vaccinia Virus protein VP39"/>
    <property type="match status" value="1"/>
</dbReference>
<dbReference type="PANTHER" id="PTHR11727:SF17">
    <property type="entry name" value="DIMETHYLADENOSINE TRANSFERASE 1, MITOCHONDRIAL"/>
    <property type="match status" value="1"/>
</dbReference>
<feature type="binding site" evidence="5">
    <location>
        <position position="92"/>
    </location>
    <ligand>
        <name>S-adenosyl-L-methionine</name>
        <dbReference type="ChEBI" id="CHEBI:59789"/>
    </ligand>
</feature>
<evidence type="ECO:0000256" key="6">
    <source>
        <dbReference type="RuleBase" id="RU362106"/>
    </source>
</evidence>
<keyword evidence="2 5" id="KW-0808">Transferase</keyword>
<dbReference type="Proteomes" id="UP000265703">
    <property type="component" value="Unassembled WGS sequence"/>
</dbReference>
<dbReference type="PANTHER" id="PTHR11727">
    <property type="entry name" value="DIMETHYLADENOSINE TRANSFERASE"/>
    <property type="match status" value="1"/>
</dbReference>
<evidence type="ECO:0000256" key="3">
    <source>
        <dbReference type="ARBA" id="ARBA00022691"/>
    </source>
</evidence>
<accession>A0A397TLS0</accession>
<dbReference type="STRING" id="658196.A0A397TLS0"/>
<comment type="caution">
    <text evidence="5">Lacks conserved residue(s) required for the propagation of feature annotation.</text>
</comment>
<reference evidence="8 9" key="1">
    <citation type="submission" date="2018-06" db="EMBL/GenBank/DDBJ databases">
        <title>Comparative genomics reveals the genomic features of Rhizophagus irregularis, R. cerebriforme, R. diaphanum and Gigaspora rosea, and their symbiotic lifestyle signature.</title>
        <authorList>
            <person name="Morin E."/>
            <person name="San Clemente H."/>
            <person name="Chen E.C.H."/>
            <person name="De La Providencia I."/>
            <person name="Hainaut M."/>
            <person name="Kuo A."/>
            <person name="Kohler A."/>
            <person name="Murat C."/>
            <person name="Tang N."/>
            <person name="Roy S."/>
            <person name="Loubradou J."/>
            <person name="Henrissat B."/>
            <person name="Grigoriev I.V."/>
            <person name="Corradi N."/>
            <person name="Roux C."/>
            <person name="Martin F.M."/>
        </authorList>
    </citation>
    <scope>NUCLEOTIDE SEQUENCE [LARGE SCALE GENOMIC DNA]</scope>
    <source>
        <strain evidence="8 9">DAOM 227022</strain>
    </source>
</reference>
<evidence type="ECO:0000256" key="5">
    <source>
        <dbReference type="PROSITE-ProRule" id="PRU01026"/>
    </source>
</evidence>
<dbReference type="InterPro" id="IPR029063">
    <property type="entry name" value="SAM-dependent_MTases_sf"/>
</dbReference>
<dbReference type="EC" id="2.1.1.-" evidence="6"/>
<dbReference type="InterPro" id="IPR020598">
    <property type="entry name" value="rRNA_Ade_methylase_Trfase_N"/>
</dbReference>
<proteinExistence type="inferred from homology"/>
<keyword evidence="1 5" id="KW-0489">Methyltransferase</keyword>
<keyword evidence="3 5" id="KW-0949">S-adenosyl-L-methionine</keyword>
<dbReference type="GO" id="GO:0034246">
    <property type="term" value="F:mitochondrial transcription factor activity"/>
    <property type="evidence" value="ECO:0007669"/>
    <property type="project" value="TreeGrafter"/>
</dbReference>
<organism evidence="8 9">
    <name type="scientific">Glomus cerebriforme</name>
    <dbReference type="NCBI Taxonomy" id="658196"/>
    <lineage>
        <taxon>Eukaryota</taxon>
        <taxon>Fungi</taxon>
        <taxon>Fungi incertae sedis</taxon>
        <taxon>Mucoromycota</taxon>
        <taxon>Glomeromycotina</taxon>
        <taxon>Glomeromycetes</taxon>
        <taxon>Glomerales</taxon>
        <taxon>Glomeraceae</taxon>
        <taxon>Glomus</taxon>
    </lineage>
</organism>
<dbReference type="PROSITE" id="PS51689">
    <property type="entry name" value="SAM_RNA_A_N6_MT"/>
    <property type="match status" value="1"/>
</dbReference>
<feature type="binding site" evidence="5">
    <location>
        <position position="16"/>
    </location>
    <ligand>
        <name>S-adenosyl-L-methionine</name>
        <dbReference type="ChEBI" id="CHEBI:59789"/>
    </ligand>
</feature>
<dbReference type="SMART" id="SM00650">
    <property type="entry name" value="rADc"/>
    <property type="match status" value="1"/>
</dbReference>
<evidence type="ECO:0000256" key="2">
    <source>
        <dbReference type="ARBA" id="ARBA00022679"/>
    </source>
</evidence>
<evidence type="ECO:0000259" key="7">
    <source>
        <dbReference type="SMART" id="SM00650"/>
    </source>
</evidence>
<dbReference type="GO" id="GO:0000179">
    <property type="term" value="F:rRNA (adenine-N6,N6-)-dimethyltransferase activity"/>
    <property type="evidence" value="ECO:0007669"/>
    <property type="project" value="UniProtKB-UniRule"/>
</dbReference>
<keyword evidence="9" id="KW-1185">Reference proteome</keyword>
<evidence type="ECO:0000313" key="9">
    <source>
        <dbReference type="Proteomes" id="UP000265703"/>
    </source>
</evidence>
<dbReference type="GO" id="GO:0005759">
    <property type="term" value="C:mitochondrial matrix"/>
    <property type="evidence" value="ECO:0007669"/>
    <property type="project" value="TreeGrafter"/>
</dbReference>
<protein>
    <recommendedName>
        <fullName evidence="6">rRNA adenine N(6)-methyltransferase</fullName>
        <ecNumber evidence="6">2.1.1.-</ecNumber>
    </recommendedName>
</protein>
<dbReference type="SUPFAM" id="SSF53335">
    <property type="entry name" value="S-adenosyl-L-methionine-dependent methyltransferases"/>
    <property type="match status" value="1"/>
</dbReference>